<geneLocation type="mitochondrion" evidence="15"/>
<feature type="transmembrane region" description="Helical" evidence="14">
    <location>
        <begin position="96"/>
        <end position="116"/>
    </location>
</feature>
<dbReference type="SUPFAM" id="SSF81336">
    <property type="entry name" value="F1F0 ATP synthase subunit A"/>
    <property type="match status" value="1"/>
</dbReference>
<keyword evidence="8" id="KW-0375">Hydrogen ion transport</keyword>
<dbReference type="InterPro" id="IPR023011">
    <property type="entry name" value="ATP_synth_F0_asu_AS"/>
</dbReference>
<dbReference type="Pfam" id="PF00119">
    <property type="entry name" value="ATP-synt_A"/>
    <property type="match status" value="1"/>
</dbReference>
<gene>
    <name evidence="15" type="primary">atp6</name>
</gene>
<evidence type="ECO:0000256" key="12">
    <source>
        <dbReference type="ARBA" id="ARBA00023310"/>
    </source>
</evidence>
<dbReference type="AlphaFoldDB" id="A0A343A6Q0"/>
<evidence type="ECO:0000256" key="3">
    <source>
        <dbReference type="ARBA" id="ARBA00006810"/>
    </source>
</evidence>
<evidence type="ECO:0000256" key="1">
    <source>
        <dbReference type="ARBA" id="ARBA00002070"/>
    </source>
</evidence>
<organism evidence="15">
    <name type="scientific">Bostrichoidea sp. KM-2015</name>
    <dbReference type="NCBI Taxonomy" id="1903809"/>
    <lineage>
        <taxon>Eukaryota</taxon>
        <taxon>Metazoa</taxon>
        <taxon>Ecdysozoa</taxon>
        <taxon>Arthropoda</taxon>
        <taxon>Hexapoda</taxon>
        <taxon>Insecta</taxon>
        <taxon>Pterygota</taxon>
        <taxon>Neoptera</taxon>
        <taxon>Endopterygota</taxon>
        <taxon>Coleoptera</taxon>
        <taxon>Polyphaga</taxon>
        <taxon>Bostrichiformia</taxon>
    </lineage>
</organism>
<evidence type="ECO:0000256" key="5">
    <source>
        <dbReference type="ARBA" id="ARBA00022448"/>
    </source>
</evidence>
<comment type="function">
    <text evidence="1">Mitochondrial membrane ATP synthase (F(1)F(0) ATP synthase or Complex V) produces ATP from ADP in the presence of a proton gradient across the membrane which is generated by electron transport complexes of the respiratory chain. F-type ATPases consist of two structural domains, F(1) - containing the extramembraneous catalytic core and F(0) - containing the membrane proton channel, linked together by a central stalk and a peripheral stalk. During catalysis, ATP synthesis in the catalytic domain of F(1) is coupled via a rotary mechanism of the central stalk subunits to proton translocation. Key component of the proton channel; it may play a direct role in the translocation of protons across the membrane.</text>
</comment>
<dbReference type="PRINTS" id="PR00123">
    <property type="entry name" value="ATPASEA"/>
</dbReference>
<dbReference type="NCBIfam" id="TIGR01131">
    <property type="entry name" value="ATP_synt_6_or_A"/>
    <property type="match status" value="1"/>
</dbReference>
<comment type="similarity">
    <text evidence="3">Belongs to the ATPase A chain family.</text>
</comment>
<dbReference type="PANTHER" id="PTHR11410">
    <property type="entry name" value="ATP SYNTHASE SUBUNIT A"/>
    <property type="match status" value="1"/>
</dbReference>
<evidence type="ECO:0000256" key="6">
    <source>
        <dbReference type="ARBA" id="ARBA00022547"/>
    </source>
</evidence>
<dbReference type="InterPro" id="IPR045083">
    <property type="entry name" value="ATP_synth_F0_asu_bact/mt"/>
</dbReference>
<sequence length="232" mass="25930">MMSNLFSTFDPSTQFFSLNWLSTLLFIIMIPQSFWMIPSRLSQLWMTVINKLHLEFKTLIAKSGGETLIFVSLFSFILINNFIGLFPYIFTSSSHLTFTLTLALPLWLSFMLYGWINNTLHMLAHLVPQGTPPILMPFMVCIETISNIIRPGTLAIRLTANMIAGHLLMTLLGNTGPLLPSLLVSILLSVQIALLVLESAVAIIQSYVFAVLSTLYSSEVTYVKKSPFPSCS</sequence>
<dbReference type="InterPro" id="IPR000568">
    <property type="entry name" value="ATP_synth_F0_asu"/>
</dbReference>
<keyword evidence="7 14" id="KW-0812">Transmembrane</keyword>
<proteinExistence type="inferred from homology"/>
<evidence type="ECO:0000256" key="10">
    <source>
        <dbReference type="ARBA" id="ARBA00023065"/>
    </source>
</evidence>
<evidence type="ECO:0000256" key="9">
    <source>
        <dbReference type="ARBA" id="ARBA00022989"/>
    </source>
</evidence>
<evidence type="ECO:0000313" key="15">
    <source>
        <dbReference type="EMBL" id="AOY40255.1"/>
    </source>
</evidence>
<name>A0A343A6Q0_9COLE</name>
<feature type="transmembrane region" description="Helical" evidence="14">
    <location>
        <begin position="20"/>
        <end position="37"/>
    </location>
</feature>
<keyword evidence="6" id="KW-0138">CF(0)</keyword>
<dbReference type="GO" id="GO:0046933">
    <property type="term" value="F:proton-transporting ATP synthase activity, rotational mechanism"/>
    <property type="evidence" value="ECO:0007669"/>
    <property type="project" value="TreeGrafter"/>
</dbReference>
<evidence type="ECO:0000256" key="8">
    <source>
        <dbReference type="ARBA" id="ARBA00022781"/>
    </source>
</evidence>
<comment type="subcellular location">
    <subcellularLocation>
        <location evidence="2">Membrane</location>
        <topology evidence="2">Multi-pass membrane protein</topology>
    </subcellularLocation>
    <subcellularLocation>
        <location evidence="13">Mitochondrion inner membrane</location>
        <topology evidence="13">Multi-pass membrane protein</topology>
    </subcellularLocation>
</comment>
<dbReference type="InterPro" id="IPR035908">
    <property type="entry name" value="F0_ATP_A_sf"/>
</dbReference>
<evidence type="ECO:0000256" key="13">
    <source>
        <dbReference type="RuleBase" id="RU004450"/>
    </source>
</evidence>
<dbReference type="EMBL" id="KX035220">
    <property type="protein sequence ID" value="AOY40255.1"/>
    <property type="molecule type" value="Genomic_DNA"/>
</dbReference>
<evidence type="ECO:0000256" key="7">
    <source>
        <dbReference type="ARBA" id="ARBA00022692"/>
    </source>
</evidence>
<feature type="transmembrane region" description="Helical" evidence="14">
    <location>
        <begin position="67"/>
        <end position="90"/>
    </location>
</feature>
<evidence type="ECO:0000256" key="2">
    <source>
        <dbReference type="ARBA" id="ARBA00004141"/>
    </source>
</evidence>
<keyword evidence="9 14" id="KW-1133">Transmembrane helix</keyword>
<accession>A0A343A6Q0</accession>
<reference evidence="15" key="1">
    <citation type="submission" date="2016-04" db="EMBL/GenBank/DDBJ databases">
        <title>Mitochondria of Scolytid beetles.</title>
        <authorList>
            <person name="Miller K."/>
            <person name="Linard B."/>
            <person name="Vogler A.P."/>
        </authorList>
    </citation>
    <scope>NUCLEOTIDE SEQUENCE</scope>
</reference>
<keyword evidence="12" id="KW-0066">ATP synthesis</keyword>
<keyword evidence="10" id="KW-0406">Ion transport</keyword>
<keyword evidence="11 14" id="KW-0472">Membrane</keyword>
<dbReference type="PANTHER" id="PTHR11410:SF0">
    <property type="entry name" value="ATP SYNTHASE SUBUNIT A"/>
    <property type="match status" value="1"/>
</dbReference>
<dbReference type="GO" id="GO:0045259">
    <property type="term" value="C:proton-transporting ATP synthase complex"/>
    <property type="evidence" value="ECO:0007669"/>
    <property type="project" value="UniProtKB-KW"/>
</dbReference>
<dbReference type="Gene3D" id="1.20.120.220">
    <property type="entry name" value="ATP synthase, F0 complex, subunit A"/>
    <property type="match status" value="1"/>
</dbReference>
<evidence type="ECO:0000256" key="4">
    <source>
        <dbReference type="ARBA" id="ARBA00011648"/>
    </source>
</evidence>
<keyword evidence="5" id="KW-0813">Transport</keyword>
<dbReference type="PROSITE" id="PS00449">
    <property type="entry name" value="ATPASE_A"/>
    <property type="match status" value="1"/>
</dbReference>
<dbReference type="CDD" id="cd00310">
    <property type="entry name" value="ATP-synt_Fo_a_6"/>
    <property type="match status" value="1"/>
</dbReference>
<evidence type="ECO:0000256" key="14">
    <source>
        <dbReference type="SAM" id="Phobius"/>
    </source>
</evidence>
<keyword evidence="15" id="KW-0496">Mitochondrion</keyword>
<comment type="subunit">
    <text evidence="4">F-type ATPases have 2 components, CF(1) - the catalytic core - and CF(0) - the membrane proton channel. CF(1) has five subunits: alpha(3), beta(3), gamma(1), delta(1), epsilon(1). CF(0) has three main subunits: a, b and c.</text>
</comment>
<protein>
    <recommendedName>
        <fullName evidence="13">ATP synthase subunit a</fullName>
    </recommendedName>
</protein>
<evidence type="ECO:0000256" key="11">
    <source>
        <dbReference type="ARBA" id="ARBA00023136"/>
    </source>
</evidence>
<dbReference type="GO" id="GO:0005743">
    <property type="term" value="C:mitochondrial inner membrane"/>
    <property type="evidence" value="ECO:0007669"/>
    <property type="project" value="UniProtKB-SubCell"/>
</dbReference>